<dbReference type="Pfam" id="PF20737">
    <property type="entry name" value="Glyco_hydro127C"/>
    <property type="match status" value="1"/>
</dbReference>
<dbReference type="OrthoDB" id="9757939at2"/>
<dbReference type="InterPro" id="IPR049046">
    <property type="entry name" value="Beta-AFase-like_GH127_middle"/>
</dbReference>
<dbReference type="InterPro" id="IPR012878">
    <property type="entry name" value="Beta-AFase-like_GH127_cat"/>
</dbReference>
<dbReference type="SUPFAM" id="SSF48208">
    <property type="entry name" value="Six-hairpin glycosidases"/>
    <property type="match status" value="1"/>
</dbReference>
<organism evidence="4 5">
    <name type="scientific">Microbacterium sorbitolivorans</name>
    <dbReference type="NCBI Taxonomy" id="1867410"/>
    <lineage>
        <taxon>Bacteria</taxon>
        <taxon>Bacillati</taxon>
        <taxon>Actinomycetota</taxon>
        <taxon>Actinomycetes</taxon>
        <taxon>Micrococcales</taxon>
        <taxon>Microbacteriaceae</taxon>
        <taxon>Microbacterium</taxon>
    </lineage>
</organism>
<protein>
    <submittedName>
        <fullName evidence="4">Glycoside hydrolase family 127 protein</fullName>
    </submittedName>
</protein>
<evidence type="ECO:0000259" key="3">
    <source>
        <dbReference type="Pfam" id="PF20737"/>
    </source>
</evidence>
<keyword evidence="4" id="KW-0378">Hydrolase</keyword>
<dbReference type="InterPro" id="IPR008928">
    <property type="entry name" value="6-hairpin_glycosidase_sf"/>
</dbReference>
<dbReference type="InterPro" id="IPR049049">
    <property type="entry name" value="Beta-AFase-like_GH127_C"/>
</dbReference>
<evidence type="ECO:0000313" key="5">
    <source>
        <dbReference type="Proteomes" id="UP000253508"/>
    </source>
</evidence>
<feature type="domain" description="Non-reducing end beta-L-arabinofuranosidase-like GH127 catalytic" evidence="1">
    <location>
        <begin position="31"/>
        <end position="423"/>
    </location>
</feature>
<keyword evidence="5" id="KW-1185">Reference proteome</keyword>
<name>A0A367XXY1_9MICO</name>
<dbReference type="GO" id="GO:0016787">
    <property type="term" value="F:hydrolase activity"/>
    <property type="evidence" value="ECO:0007669"/>
    <property type="project" value="UniProtKB-KW"/>
</dbReference>
<dbReference type="InterPro" id="IPR049174">
    <property type="entry name" value="Beta-AFase-like"/>
</dbReference>
<dbReference type="Pfam" id="PF07944">
    <property type="entry name" value="Beta-AFase-like_GH127_cat"/>
    <property type="match status" value="1"/>
</dbReference>
<sequence>MTNEGVFVPRSPYAAPACPSTAALTALPVTAVTLGDGFWGHRQELNTRAIIPHAVGWMEKLGWVDNFRDAAGDARYEHRGAQFADSEIHKLIEAISWDAARGRNDNDEILDRLLSALAGAQDPDGYLHTLFGRPWQQPRFSDLQWGHELYCFGHLIQAAVAHHRATGSDRFLAIARRVADHVCVMFGDDGMNRICGHPEIEPALVELFRETGDERYLRQAKLFVDRRGTGTLGLHEFGTAYWQDDMPVRAATVLRGHAVRALYLAAGAVDVAVETGDDELLDVLREQWDNTVARRTYITGGMGSHHMDEAFGDDFVLPPDRSYCETCAGIASIMFSWRLLLATGEAKYADLIERTLYNVVATAPSDEGTAFFYANTLHQRTEHGSPALSDEGVAIRGGAAGRQAWFVVSCCPPNLARTLASLGSYLATASGSAVQIHQFASATIEAGGARIEMTTAYPDDGRVTITATGDASVALRVPAWAEGATLTSGGETAAVAAGGYTDPVPLADGESLVLDLPLEVRVTHPDERIDAIRGTVAIERGPEVYALESVDLPGDLAFEDLRLTGEARWDGDTVTVRASAAPRREGAWPYDSAAAAAPASGERDVRLVRYHGWARRGPSRMRVWIPTA</sequence>
<dbReference type="EMBL" id="QORO01000003">
    <property type="protein sequence ID" value="RCK58463.1"/>
    <property type="molecule type" value="Genomic_DNA"/>
</dbReference>
<evidence type="ECO:0000259" key="2">
    <source>
        <dbReference type="Pfam" id="PF20736"/>
    </source>
</evidence>
<dbReference type="AlphaFoldDB" id="A0A367XXY1"/>
<reference evidence="4 5" key="1">
    <citation type="submission" date="2018-07" db="EMBL/GenBank/DDBJ databases">
        <title>Microbacterium endoborsara sp. nov., a novel actinobacterium isolated from Borszczowia aralocaspica.</title>
        <authorList>
            <person name="An D."/>
        </authorList>
    </citation>
    <scope>NUCLEOTIDE SEQUENCE [LARGE SCALE GENOMIC DNA]</scope>
    <source>
        <strain evidence="4 5">C1.15228</strain>
    </source>
</reference>
<dbReference type="Proteomes" id="UP000253508">
    <property type="component" value="Unassembled WGS sequence"/>
</dbReference>
<proteinExistence type="predicted"/>
<dbReference type="GO" id="GO:0005975">
    <property type="term" value="P:carbohydrate metabolic process"/>
    <property type="evidence" value="ECO:0007669"/>
    <property type="project" value="InterPro"/>
</dbReference>
<gene>
    <name evidence="4" type="ORF">DTO57_09880</name>
</gene>
<dbReference type="PANTHER" id="PTHR43465">
    <property type="entry name" value="DUF1680 DOMAIN PROTEIN (AFU_ORTHOLOGUE AFUA_1G08910)"/>
    <property type="match status" value="1"/>
</dbReference>
<feature type="domain" description="Non-reducing end beta-L-arabinofuranosidase-like GH127 middle" evidence="2">
    <location>
        <begin position="434"/>
        <end position="500"/>
    </location>
</feature>
<evidence type="ECO:0000313" key="4">
    <source>
        <dbReference type="EMBL" id="RCK58463.1"/>
    </source>
</evidence>
<accession>A0A367XXY1</accession>
<evidence type="ECO:0000259" key="1">
    <source>
        <dbReference type="Pfam" id="PF07944"/>
    </source>
</evidence>
<dbReference type="PANTHER" id="PTHR43465:SF2">
    <property type="entry name" value="DUF1680 DOMAIN PROTEIN (AFU_ORTHOLOGUE AFUA_1G08910)"/>
    <property type="match status" value="1"/>
</dbReference>
<feature type="domain" description="Non-reducing end beta-L-arabinofuranosidase-like GH127 C-terminal" evidence="3">
    <location>
        <begin position="520"/>
        <end position="626"/>
    </location>
</feature>
<comment type="caution">
    <text evidence="4">The sequence shown here is derived from an EMBL/GenBank/DDBJ whole genome shotgun (WGS) entry which is preliminary data.</text>
</comment>
<dbReference type="Pfam" id="PF20736">
    <property type="entry name" value="Glyco_hydro127M"/>
    <property type="match status" value="1"/>
</dbReference>